<protein>
    <submittedName>
        <fullName evidence="2">Uncharacterized protein</fullName>
    </submittedName>
</protein>
<sequence>MSKTPQGKQSNTLFSYFQKTPKSEASSSDVLSPRRSPNSDKSDQASKKTKNTNSKISPKSAKKTSTTSKISDLPAFSKGDVVWTKLEGFP</sequence>
<feature type="compositionally biased region" description="Basic and acidic residues" evidence="1">
    <location>
        <begin position="37"/>
        <end position="46"/>
    </location>
</feature>
<name>A0A0B7A195_9EUPU</name>
<feature type="region of interest" description="Disordered" evidence="1">
    <location>
        <begin position="1"/>
        <end position="72"/>
    </location>
</feature>
<gene>
    <name evidence="2" type="primary">ORF91716</name>
</gene>
<accession>A0A0B7A195</accession>
<feature type="non-terminal residue" evidence="2">
    <location>
        <position position="90"/>
    </location>
</feature>
<dbReference type="EMBL" id="HACG01027723">
    <property type="protein sequence ID" value="CEK74588.1"/>
    <property type="molecule type" value="Transcribed_RNA"/>
</dbReference>
<feature type="compositionally biased region" description="Low complexity" evidence="1">
    <location>
        <begin position="51"/>
        <end position="71"/>
    </location>
</feature>
<evidence type="ECO:0000256" key="1">
    <source>
        <dbReference type="SAM" id="MobiDB-lite"/>
    </source>
</evidence>
<feature type="compositionally biased region" description="Polar residues" evidence="1">
    <location>
        <begin position="1"/>
        <end position="30"/>
    </location>
</feature>
<organism evidence="2">
    <name type="scientific">Arion vulgaris</name>
    <dbReference type="NCBI Taxonomy" id="1028688"/>
    <lineage>
        <taxon>Eukaryota</taxon>
        <taxon>Metazoa</taxon>
        <taxon>Spiralia</taxon>
        <taxon>Lophotrochozoa</taxon>
        <taxon>Mollusca</taxon>
        <taxon>Gastropoda</taxon>
        <taxon>Heterobranchia</taxon>
        <taxon>Euthyneura</taxon>
        <taxon>Panpulmonata</taxon>
        <taxon>Eupulmonata</taxon>
        <taxon>Stylommatophora</taxon>
        <taxon>Helicina</taxon>
        <taxon>Arionoidea</taxon>
        <taxon>Arionidae</taxon>
        <taxon>Arion</taxon>
    </lineage>
</organism>
<dbReference type="AlphaFoldDB" id="A0A0B7A195"/>
<reference evidence="2" key="1">
    <citation type="submission" date="2014-12" db="EMBL/GenBank/DDBJ databases">
        <title>Insight into the proteome of Arion vulgaris.</title>
        <authorList>
            <person name="Aradska J."/>
            <person name="Bulat T."/>
            <person name="Smidak R."/>
            <person name="Sarate P."/>
            <person name="Gangsoo J."/>
            <person name="Sialana F."/>
            <person name="Bilban M."/>
            <person name="Lubec G."/>
        </authorList>
    </citation>
    <scope>NUCLEOTIDE SEQUENCE</scope>
    <source>
        <tissue evidence="2">Skin</tissue>
    </source>
</reference>
<proteinExistence type="predicted"/>
<evidence type="ECO:0000313" key="2">
    <source>
        <dbReference type="EMBL" id="CEK74588.1"/>
    </source>
</evidence>